<reference evidence="2" key="1">
    <citation type="journal article" date="2014" name="Nucleic Acids Res.">
        <title>The evolutionary dynamics of variant antigen genes in Babesia reveal a history of genomic innovation underlying host-parasite interaction.</title>
        <authorList>
            <person name="Jackson A.P."/>
            <person name="Otto T.D."/>
            <person name="Darby A."/>
            <person name="Ramaprasad A."/>
            <person name="Xia D."/>
            <person name="Echaide I.E."/>
            <person name="Farber M."/>
            <person name="Gahlot S."/>
            <person name="Gamble J."/>
            <person name="Gupta D."/>
            <person name="Gupta Y."/>
            <person name="Jackson L."/>
            <person name="Malandrin L."/>
            <person name="Malas T.B."/>
            <person name="Moussa E."/>
            <person name="Nair M."/>
            <person name="Reid A.J."/>
            <person name="Sanders M."/>
            <person name="Sharma J."/>
            <person name="Tracey A."/>
            <person name="Quail M.A."/>
            <person name="Weir W."/>
            <person name="Wastling J.M."/>
            <person name="Hall N."/>
            <person name="Willadsen P."/>
            <person name="Lingelbach K."/>
            <person name="Shiels B."/>
            <person name="Tait A."/>
            <person name="Berriman M."/>
            <person name="Allred D.R."/>
            <person name="Pain A."/>
        </authorList>
    </citation>
    <scope>NUCLEOTIDE SEQUENCE</scope>
    <source>
        <strain evidence="2">1802A</strain>
    </source>
</reference>
<organism evidence="2 3">
    <name type="scientific">Babesia divergens</name>
    <dbReference type="NCBI Taxonomy" id="32595"/>
    <lineage>
        <taxon>Eukaryota</taxon>
        <taxon>Sar</taxon>
        <taxon>Alveolata</taxon>
        <taxon>Apicomplexa</taxon>
        <taxon>Aconoidasida</taxon>
        <taxon>Piroplasmida</taxon>
        <taxon>Babesiidae</taxon>
        <taxon>Babesia</taxon>
    </lineage>
</organism>
<accession>A0AAD9G9F7</accession>
<evidence type="ECO:0000313" key="2">
    <source>
        <dbReference type="EMBL" id="KAK1934338.1"/>
    </source>
</evidence>
<keyword evidence="3" id="KW-1185">Reference proteome</keyword>
<dbReference type="AlphaFoldDB" id="A0AAD9G9F7"/>
<protein>
    <submittedName>
        <fullName evidence="2">Uncharacterized protein</fullName>
    </submittedName>
</protein>
<reference evidence="2" key="2">
    <citation type="submission" date="2021-05" db="EMBL/GenBank/DDBJ databases">
        <authorList>
            <person name="Pain A."/>
        </authorList>
    </citation>
    <scope>NUCLEOTIDE SEQUENCE</scope>
    <source>
        <strain evidence="2">1802A</strain>
    </source>
</reference>
<dbReference type="EMBL" id="JAHBMH010000063">
    <property type="protein sequence ID" value="KAK1934338.1"/>
    <property type="molecule type" value="Genomic_DNA"/>
</dbReference>
<dbReference type="Proteomes" id="UP001195914">
    <property type="component" value="Unassembled WGS sequence"/>
</dbReference>
<sequence length="277" mass="31169">MAEEDAEGVYSQFMLSEHQTSDPPHDGSTTAPAASRGKGKPLLIKDNERSRILGGIVRLVLRRAPFPTKFDEIRNIVKAHLHDKHSNAVVSMLVEEAKKLTGSIFGLTLCDVRLPGGKREVFLKQSLAFQPHDLKILGEGDHEFRGFLLLLVPCMKAYTAGIPLGNDVMIGKGHMVPQDRDSEEALATALRTPRRRKELRYHASDFRHISDYLLYARDLGYLRFQIGPDKSDGLNTILVCAGYRFVLEFDQASYVSQFRTLDIDPVVKRNLDVFFDT</sequence>
<evidence type="ECO:0000313" key="3">
    <source>
        <dbReference type="Proteomes" id="UP001195914"/>
    </source>
</evidence>
<evidence type="ECO:0000256" key="1">
    <source>
        <dbReference type="SAM" id="MobiDB-lite"/>
    </source>
</evidence>
<comment type="caution">
    <text evidence="2">The sequence shown here is derived from an EMBL/GenBank/DDBJ whole genome shotgun (WGS) entry which is preliminary data.</text>
</comment>
<gene>
    <name evidence="2" type="ORF">X943_000187</name>
</gene>
<feature type="region of interest" description="Disordered" evidence="1">
    <location>
        <begin position="1"/>
        <end position="41"/>
    </location>
</feature>
<proteinExistence type="predicted"/>
<name>A0AAD9G9F7_BABDI</name>